<keyword evidence="1" id="KW-0812">Transmembrane</keyword>
<dbReference type="Proteomes" id="UP000322667">
    <property type="component" value="Chromosome D02"/>
</dbReference>
<proteinExistence type="predicted"/>
<organism evidence="2 3">
    <name type="scientific">Gossypium tomentosum</name>
    <name type="common">Hawaiian cotton</name>
    <name type="synonym">Gossypium sandvicense</name>
    <dbReference type="NCBI Taxonomy" id="34277"/>
    <lineage>
        <taxon>Eukaryota</taxon>
        <taxon>Viridiplantae</taxon>
        <taxon>Streptophyta</taxon>
        <taxon>Embryophyta</taxon>
        <taxon>Tracheophyta</taxon>
        <taxon>Spermatophyta</taxon>
        <taxon>Magnoliopsida</taxon>
        <taxon>eudicotyledons</taxon>
        <taxon>Gunneridae</taxon>
        <taxon>Pentapetalae</taxon>
        <taxon>rosids</taxon>
        <taxon>malvids</taxon>
        <taxon>Malvales</taxon>
        <taxon>Malvaceae</taxon>
        <taxon>Malvoideae</taxon>
        <taxon>Gossypium</taxon>
    </lineage>
</organism>
<accession>A0A5D2M0T6</accession>
<feature type="transmembrane region" description="Helical" evidence="1">
    <location>
        <begin position="12"/>
        <end position="31"/>
    </location>
</feature>
<feature type="transmembrane region" description="Helical" evidence="1">
    <location>
        <begin position="51"/>
        <end position="76"/>
    </location>
</feature>
<dbReference type="AlphaFoldDB" id="A0A5D2M0T6"/>
<name>A0A5D2M0T6_GOSTO</name>
<keyword evidence="1" id="KW-1133">Transmembrane helix</keyword>
<gene>
    <name evidence="2" type="ORF">ES332_D02G227000v1</name>
</gene>
<reference evidence="2 3" key="1">
    <citation type="submission" date="2019-07" db="EMBL/GenBank/DDBJ databases">
        <title>WGS assembly of Gossypium tomentosum.</title>
        <authorList>
            <person name="Chen Z.J."/>
            <person name="Sreedasyam A."/>
            <person name="Ando A."/>
            <person name="Song Q."/>
            <person name="De L."/>
            <person name="Hulse-Kemp A."/>
            <person name="Ding M."/>
            <person name="Ye W."/>
            <person name="Kirkbride R."/>
            <person name="Jenkins J."/>
            <person name="Plott C."/>
            <person name="Lovell J."/>
            <person name="Lin Y.-M."/>
            <person name="Vaughn R."/>
            <person name="Liu B."/>
            <person name="Li W."/>
            <person name="Simpson S."/>
            <person name="Scheffler B."/>
            <person name="Saski C."/>
            <person name="Grover C."/>
            <person name="Hu G."/>
            <person name="Conover J."/>
            <person name="Carlson J."/>
            <person name="Shu S."/>
            <person name="Boston L."/>
            <person name="Williams M."/>
            <person name="Peterson D."/>
            <person name="Mcgee K."/>
            <person name="Jones D."/>
            <person name="Wendel J."/>
            <person name="Stelly D."/>
            <person name="Grimwood J."/>
            <person name="Schmutz J."/>
        </authorList>
    </citation>
    <scope>NUCLEOTIDE SEQUENCE [LARGE SCALE GENOMIC DNA]</scope>
    <source>
        <strain evidence="2">7179.01</strain>
    </source>
</reference>
<evidence type="ECO:0000256" key="1">
    <source>
        <dbReference type="SAM" id="Phobius"/>
    </source>
</evidence>
<protein>
    <submittedName>
        <fullName evidence="2">Uncharacterized protein</fullName>
    </submittedName>
</protein>
<keyword evidence="3" id="KW-1185">Reference proteome</keyword>
<dbReference type="EMBL" id="CM017624">
    <property type="protein sequence ID" value="TYH84892.1"/>
    <property type="molecule type" value="Genomic_DNA"/>
</dbReference>
<evidence type="ECO:0000313" key="3">
    <source>
        <dbReference type="Proteomes" id="UP000322667"/>
    </source>
</evidence>
<keyword evidence="1" id="KW-0472">Membrane</keyword>
<sequence length="137" mass="16070">MPIKRLAILLWWLYYMQTIITSSFVTPILSFDASSCTISEVEGLGLGLVNWLYIYKILDVWKILISVLVILFFFLLKNFKFLEVGYFVFQYSNSINYKERVTTEEVGAYWSTYDSILGTSLIQRFPSYLIISFRHEG</sequence>
<evidence type="ECO:0000313" key="2">
    <source>
        <dbReference type="EMBL" id="TYH84892.1"/>
    </source>
</evidence>